<dbReference type="Proteomes" id="UP000054270">
    <property type="component" value="Unassembled WGS sequence"/>
</dbReference>
<evidence type="ECO:0000256" key="1">
    <source>
        <dbReference type="SAM" id="MobiDB-lite"/>
    </source>
</evidence>
<keyword evidence="3" id="KW-1185">Reference proteome</keyword>
<organism evidence="2 3">
    <name type="scientific">Hypholoma sublateritium (strain FD-334 SS-4)</name>
    <dbReference type="NCBI Taxonomy" id="945553"/>
    <lineage>
        <taxon>Eukaryota</taxon>
        <taxon>Fungi</taxon>
        <taxon>Dikarya</taxon>
        <taxon>Basidiomycota</taxon>
        <taxon>Agaricomycotina</taxon>
        <taxon>Agaricomycetes</taxon>
        <taxon>Agaricomycetidae</taxon>
        <taxon>Agaricales</taxon>
        <taxon>Agaricineae</taxon>
        <taxon>Strophariaceae</taxon>
        <taxon>Hypholoma</taxon>
    </lineage>
</organism>
<protein>
    <submittedName>
        <fullName evidence="2">Uncharacterized protein</fullName>
    </submittedName>
</protein>
<evidence type="ECO:0000313" key="3">
    <source>
        <dbReference type="Proteomes" id="UP000054270"/>
    </source>
</evidence>
<name>A0A0D2NWA1_HYPSF</name>
<dbReference type="EMBL" id="KN817879">
    <property type="protein sequence ID" value="KJA12835.1"/>
    <property type="molecule type" value="Genomic_DNA"/>
</dbReference>
<feature type="region of interest" description="Disordered" evidence="1">
    <location>
        <begin position="114"/>
        <end position="149"/>
    </location>
</feature>
<reference evidence="3" key="1">
    <citation type="submission" date="2014-04" db="EMBL/GenBank/DDBJ databases">
        <title>Evolutionary Origins and Diversification of the Mycorrhizal Mutualists.</title>
        <authorList>
            <consortium name="DOE Joint Genome Institute"/>
            <consortium name="Mycorrhizal Genomics Consortium"/>
            <person name="Kohler A."/>
            <person name="Kuo A."/>
            <person name="Nagy L.G."/>
            <person name="Floudas D."/>
            <person name="Copeland A."/>
            <person name="Barry K.W."/>
            <person name="Cichocki N."/>
            <person name="Veneault-Fourrey C."/>
            <person name="LaButti K."/>
            <person name="Lindquist E.A."/>
            <person name="Lipzen A."/>
            <person name="Lundell T."/>
            <person name="Morin E."/>
            <person name="Murat C."/>
            <person name="Riley R."/>
            <person name="Ohm R."/>
            <person name="Sun H."/>
            <person name="Tunlid A."/>
            <person name="Henrissat B."/>
            <person name="Grigoriev I.V."/>
            <person name="Hibbett D.S."/>
            <person name="Martin F."/>
        </authorList>
    </citation>
    <scope>NUCLEOTIDE SEQUENCE [LARGE SCALE GENOMIC DNA]</scope>
    <source>
        <strain evidence="3">FD-334 SS-4</strain>
    </source>
</reference>
<accession>A0A0D2NWA1</accession>
<gene>
    <name evidence="2" type="ORF">HYPSUDRAFT_210080</name>
</gene>
<dbReference type="OrthoDB" id="3044119at2759"/>
<dbReference type="AlphaFoldDB" id="A0A0D2NWA1"/>
<feature type="compositionally biased region" description="Basic and acidic residues" evidence="1">
    <location>
        <begin position="122"/>
        <end position="131"/>
    </location>
</feature>
<evidence type="ECO:0000313" key="2">
    <source>
        <dbReference type="EMBL" id="KJA12835.1"/>
    </source>
</evidence>
<proteinExistence type="predicted"/>
<sequence length="178" mass="19784">MFDVKRAKEMPEVANASAKPHFVQPYNHVVVGDVKVQVPANPPPSDSDLMQIHAEALALVERHGIEYKDACNRIYNQQYQRVITADMNAKAWEDLENAVTDSLYRMKGMRDAIRKNSKTKGTKAEGSKQTRNEWSGGPITGSSWPHGMPARPAHVAARVRYPRVLPACATESARTSCL</sequence>